<comment type="similarity">
    <text evidence="6 7">Belongs to the arginase family.</text>
</comment>
<evidence type="ECO:0000313" key="9">
    <source>
        <dbReference type="Proteomes" id="UP000006867"/>
    </source>
</evidence>
<dbReference type="PANTHER" id="PTHR11358:SF35">
    <property type="entry name" value="FORMIMIDOYLGLUTAMASE"/>
    <property type="match status" value="1"/>
</dbReference>
<evidence type="ECO:0000313" key="8">
    <source>
        <dbReference type="EMBL" id="ADP34463.1"/>
    </source>
</evidence>
<dbReference type="PANTHER" id="PTHR11358">
    <property type="entry name" value="ARGINASE/AGMATINASE"/>
    <property type="match status" value="1"/>
</dbReference>
<accession>A0ABM5M2T2</accession>
<evidence type="ECO:0000256" key="7">
    <source>
        <dbReference type="RuleBase" id="RU003684"/>
    </source>
</evidence>
<reference evidence="8 9" key="1">
    <citation type="journal article" date="2011" name="Front. Microbiol.">
        <title>Genomic signatures of strain selection and enhancement in Bacillus atrophaeus var. globigii, a historical biowarfare simulant.</title>
        <authorList>
            <person name="Gibbons H.S."/>
            <person name="Broomall S.M."/>
            <person name="McNew L.A."/>
            <person name="Daligault H."/>
            <person name="Chapman C."/>
            <person name="Bruce D."/>
            <person name="Karavis M."/>
            <person name="Krepps M."/>
            <person name="McGregor P.A."/>
            <person name="Hong C."/>
            <person name="Park K.H."/>
            <person name="Akmal A."/>
            <person name="Feldman A."/>
            <person name="Lin J.S."/>
            <person name="Chang W.E."/>
            <person name="Higgs B.W."/>
            <person name="Demirev P."/>
            <person name="Lindquist J."/>
            <person name="Liem A."/>
            <person name="Fochler E."/>
            <person name="Read T.D."/>
            <person name="Tapia R."/>
            <person name="Johnson S."/>
            <person name="Bishop-Lilly K.A."/>
            <person name="Detter C."/>
            <person name="Han C."/>
            <person name="Sozhamannan S."/>
            <person name="Rosenzweig C.N."/>
            <person name="Skowronski E.W."/>
        </authorList>
    </citation>
    <scope>NUCLEOTIDE SEQUENCE [LARGE SCALE GENOMIC DNA]</scope>
    <source>
        <strain evidence="8 9">1942</strain>
    </source>
</reference>
<dbReference type="Gene3D" id="3.40.800.10">
    <property type="entry name" value="Ureohydrolase domain"/>
    <property type="match status" value="1"/>
</dbReference>
<dbReference type="RefSeq" id="WP_003326242.1">
    <property type="nucleotide sequence ID" value="NC_014639.1"/>
</dbReference>
<dbReference type="InterPro" id="IPR023696">
    <property type="entry name" value="Ureohydrolase_dom_sf"/>
</dbReference>
<name>A0ABM5M2T2_BACA1</name>
<dbReference type="EC" id="3.5.3.8" evidence="5"/>
<evidence type="ECO:0000256" key="1">
    <source>
        <dbReference type="ARBA" id="ARBA00022723"/>
    </source>
</evidence>
<dbReference type="InterPro" id="IPR006035">
    <property type="entry name" value="Ureohydrolase"/>
</dbReference>
<evidence type="ECO:0000256" key="3">
    <source>
        <dbReference type="ARBA" id="ARBA00022808"/>
    </source>
</evidence>
<proteinExistence type="inferred from homology"/>
<dbReference type="NCBIfam" id="TIGR01227">
    <property type="entry name" value="hutG"/>
    <property type="match status" value="1"/>
</dbReference>
<keyword evidence="4" id="KW-0464">Manganese</keyword>
<dbReference type="InterPro" id="IPR020855">
    <property type="entry name" value="Ureohydrolase_Mn_BS"/>
</dbReference>
<dbReference type="EMBL" id="CP002207">
    <property type="protein sequence ID" value="ADP34463.1"/>
    <property type="molecule type" value="Genomic_DNA"/>
</dbReference>
<protein>
    <recommendedName>
        <fullName evidence="5">Formimidoylglutamase</fullName>
        <ecNumber evidence="5">3.5.3.8</ecNumber>
    </recommendedName>
</protein>
<dbReference type="Proteomes" id="UP000006867">
    <property type="component" value="Chromosome"/>
</dbReference>
<evidence type="ECO:0000256" key="4">
    <source>
        <dbReference type="ARBA" id="ARBA00023211"/>
    </source>
</evidence>
<dbReference type="GO" id="GO:0050415">
    <property type="term" value="F:formimidoylglutamase activity"/>
    <property type="evidence" value="ECO:0007669"/>
    <property type="project" value="UniProtKB-EC"/>
</dbReference>
<dbReference type="CDD" id="cd09990">
    <property type="entry name" value="Agmatinase-like"/>
    <property type="match status" value="1"/>
</dbReference>
<dbReference type="PROSITE" id="PS01053">
    <property type="entry name" value="ARGINASE_1"/>
    <property type="match status" value="1"/>
</dbReference>
<dbReference type="PIRSF" id="PIRSF036979">
    <property type="entry name" value="Arginase"/>
    <property type="match status" value="1"/>
</dbReference>
<keyword evidence="2 7" id="KW-0378">Hydrolase</keyword>
<gene>
    <name evidence="8" type="ordered locus">BATR1942_17730</name>
</gene>
<dbReference type="Pfam" id="PF00491">
    <property type="entry name" value="Arginase"/>
    <property type="match status" value="1"/>
</dbReference>
<keyword evidence="9" id="KW-1185">Reference proteome</keyword>
<dbReference type="PROSITE" id="PS51409">
    <property type="entry name" value="ARGINASE_2"/>
    <property type="match status" value="1"/>
</dbReference>
<dbReference type="SUPFAM" id="SSF52768">
    <property type="entry name" value="Arginase/deacetylase"/>
    <property type="match status" value="1"/>
</dbReference>
<keyword evidence="1" id="KW-0479">Metal-binding</keyword>
<evidence type="ECO:0000256" key="6">
    <source>
        <dbReference type="PROSITE-ProRule" id="PRU00742"/>
    </source>
</evidence>
<evidence type="ECO:0000256" key="2">
    <source>
        <dbReference type="ARBA" id="ARBA00022801"/>
    </source>
</evidence>
<sequence length="324" mass="35641">MDKYPFLKEAGSPFKDRDVTKMSDLTKKWDGQVIKGPALIGVPLSKSSISHSGASFAPGTIRQALGSTSAYSAELGGHVISDLLYDLGDIDIHVTDIVKSHEQIYHTMSELLTDHPDWVPLILGGDNSISYSTIKAIAQLKGTTAVFQFDAHHDVRNTEDGGPTNGTPFRRLLDEDIIEGQNLIQLGIREFSNSLSYEEYAKKHNVDIHTMGMIREKGLVPTIKDVLDTVKRRTDSIFISVDMDVLDQSHAPGCPAIGPGGLYTDELLQAVRYIAQDPRVAGIEIVEVDPTLDFRDMTSRAAAHVMLHALKGIKLARQLDLRQI</sequence>
<evidence type="ECO:0000256" key="5">
    <source>
        <dbReference type="NCBIfam" id="TIGR01227"/>
    </source>
</evidence>
<organism evidence="8 9">
    <name type="scientific">Bacillus atrophaeus (strain 1942)</name>
    <dbReference type="NCBI Taxonomy" id="720555"/>
    <lineage>
        <taxon>Bacteria</taxon>
        <taxon>Bacillati</taxon>
        <taxon>Bacillota</taxon>
        <taxon>Bacilli</taxon>
        <taxon>Bacillales</taxon>
        <taxon>Bacillaceae</taxon>
        <taxon>Bacillus</taxon>
    </lineage>
</organism>
<keyword evidence="3" id="KW-0369">Histidine metabolism</keyword>
<dbReference type="InterPro" id="IPR005923">
    <property type="entry name" value="HutG"/>
</dbReference>
<dbReference type="PRINTS" id="PR00116">
    <property type="entry name" value="ARGINASE"/>
</dbReference>